<dbReference type="Gene3D" id="1.10.357.10">
    <property type="entry name" value="Tetracycline Repressor, domain 2"/>
    <property type="match status" value="1"/>
</dbReference>
<evidence type="ECO:0000313" key="7">
    <source>
        <dbReference type="EMBL" id="MFD2795090.1"/>
    </source>
</evidence>
<evidence type="ECO:0000256" key="3">
    <source>
        <dbReference type="ARBA" id="ARBA00023163"/>
    </source>
</evidence>
<evidence type="ECO:0000259" key="6">
    <source>
        <dbReference type="PROSITE" id="PS50977"/>
    </source>
</evidence>
<sequence>MDGTMHSTTHGTTHSTTDQPRTGLRERTRRAIRREVTEAAERLFVERGYEATTIGHIAEAVGMSRRTLYRYFSTREDVVLGKLDVVADEVLVALRERPAGEPVWAALRNSFDGMIAHLDAAASSGLAVPMQRIILETPGLRARYLEKFERIEVAAVLVVRERAEAAGKPWADDDPAPRAVVAAALGCVLAAEHAWLAGGATEKFAVMVDRAMAAVGPRD</sequence>
<dbReference type="Proteomes" id="UP001597479">
    <property type="component" value="Unassembled WGS sequence"/>
</dbReference>
<comment type="caution">
    <text evidence="7">The sequence shown here is derived from an EMBL/GenBank/DDBJ whole genome shotgun (WGS) entry which is preliminary data.</text>
</comment>
<evidence type="ECO:0000256" key="2">
    <source>
        <dbReference type="ARBA" id="ARBA00023125"/>
    </source>
</evidence>
<accession>A0ABW5VV03</accession>
<keyword evidence="3" id="KW-0804">Transcription</keyword>
<feature type="compositionally biased region" description="Low complexity" evidence="5">
    <location>
        <begin position="1"/>
        <end position="22"/>
    </location>
</feature>
<keyword evidence="1" id="KW-0805">Transcription regulation</keyword>
<dbReference type="InterPro" id="IPR001647">
    <property type="entry name" value="HTH_TetR"/>
</dbReference>
<dbReference type="InterPro" id="IPR041347">
    <property type="entry name" value="MftR_C"/>
</dbReference>
<dbReference type="EMBL" id="JBHUOG010000002">
    <property type="protein sequence ID" value="MFD2795090.1"/>
    <property type="molecule type" value="Genomic_DNA"/>
</dbReference>
<evidence type="ECO:0000256" key="1">
    <source>
        <dbReference type="ARBA" id="ARBA00023015"/>
    </source>
</evidence>
<reference evidence="8" key="1">
    <citation type="journal article" date="2019" name="Int. J. Syst. Evol. Microbiol.">
        <title>The Global Catalogue of Microorganisms (GCM) 10K type strain sequencing project: providing services to taxonomists for standard genome sequencing and annotation.</title>
        <authorList>
            <consortium name="The Broad Institute Genomics Platform"/>
            <consortium name="The Broad Institute Genome Sequencing Center for Infectious Disease"/>
            <person name="Wu L."/>
            <person name="Ma J."/>
        </authorList>
    </citation>
    <scope>NUCLEOTIDE SEQUENCE [LARGE SCALE GENOMIC DNA]</scope>
    <source>
        <strain evidence="8">CCM 7044</strain>
    </source>
</reference>
<dbReference type="Pfam" id="PF17754">
    <property type="entry name" value="TetR_C_14"/>
    <property type="match status" value="1"/>
</dbReference>
<protein>
    <submittedName>
        <fullName evidence="7">TetR family transcriptional regulator</fullName>
    </submittedName>
</protein>
<keyword evidence="2 4" id="KW-0238">DNA-binding</keyword>
<dbReference type="PRINTS" id="PR00455">
    <property type="entry name" value="HTHTETR"/>
</dbReference>
<dbReference type="RefSeq" id="WP_377184833.1">
    <property type="nucleotide sequence ID" value="NZ_JBHUOG010000002.1"/>
</dbReference>
<evidence type="ECO:0000313" key="8">
    <source>
        <dbReference type="Proteomes" id="UP001597479"/>
    </source>
</evidence>
<evidence type="ECO:0000256" key="4">
    <source>
        <dbReference type="PROSITE-ProRule" id="PRU00335"/>
    </source>
</evidence>
<dbReference type="PANTHER" id="PTHR30055:SF234">
    <property type="entry name" value="HTH-TYPE TRANSCRIPTIONAL REGULATOR BETI"/>
    <property type="match status" value="1"/>
</dbReference>
<dbReference type="Gene3D" id="1.10.10.60">
    <property type="entry name" value="Homeodomain-like"/>
    <property type="match status" value="1"/>
</dbReference>
<feature type="region of interest" description="Disordered" evidence="5">
    <location>
        <begin position="1"/>
        <end position="29"/>
    </location>
</feature>
<keyword evidence="8" id="KW-1185">Reference proteome</keyword>
<dbReference type="PANTHER" id="PTHR30055">
    <property type="entry name" value="HTH-TYPE TRANSCRIPTIONAL REGULATOR RUTR"/>
    <property type="match status" value="1"/>
</dbReference>
<dbReference type="InterPro" id="IPR050109">
    <property type="entry name" value="HTH-type_TetR-like_transc_reg"/>
</dbReference>
<organism evidence="7 8">
    <name type="scientific">Promicromonospora vindobonensis</name>
    <dbReference type="NCBI Taxonomy" id="195748"/>
    <lineage>
        <taxon>Bacteria</taxon>
        <taxon>Bacillati</taxon>
        <taxon>Actinomycetota</taxon>
        <taxon>Actinomycetes</taxon>
        <taxon>Micrococcales</taxon>
        <taxon>Promicromonosporaceae</taxon>
        <taxon>Promicromonospora</taxon>
    </lineage>
</organism>
<gene>
    <name evidence="7" type="ORF">ACFS27_16145</name>
</gene>
<dbReference type="PROSITE" id="PS50977">
    <property type="entry name" value="HTH_TETR_2"/>
    <property type="match status" value="1"/>
</dbReference>
<feature type="domain" description="HTH tetR-type" evidence="6">
    <location>
        <begin position="30"/>
        <end position="90"/>
    </location>
</feature>
<evidence type="ECO:0000256" key="5">
    <source>
        <dbReference type="SAM" id="MobiDB-lite"/>
    </source>
</evidence>
<dbReference type="InterPro" id="IPR009057">
    <property type="entry name" value="Homeodomain-like_sf"/>
</dbReference>
<name>A0ABW5VV03_9MICO</name>
<dbReference type="Pfam" id="PF00440">
    <property type="entry name" value="TetR_N"/>
    <property type="match status" value="1"/>
</dbReference>
<dbReference type="SUPFAM" id="SSF46689">
    <property type="entry name" value="Homeodomain-like"/>
    <property type="match status" value="1"/>
</dbReference>
<feature type="DNA-binding region" description="H-T-H motif" evidence="4">
    <location>
        <begin position="53"/>
        <end position="72"/>
    </location>
</feature>
<proteinExistence type="predicted"/>